<evidence type="ECO:0000313" key="2">
    <source>
        <dbReference type="EMBL" id="PSC02899.1"/>
    </source>
</evidence>
<accession>A0A2T1HMV3</accession>
<dbReference type="GO" id="GO:0016616">
    <property type="term" value="F:oxidoreductase activity, acting on the CH-OH group of donors, NAD or NADP as acceptor"/>
    <property type="evidence" value="ECO:0007669"/>
    <property type="project" value="TreeGrafter"/>
</dbReference>
<gene>
    <name evidence="2" type="ORF">SLNSH_21700</name>
</gene>
<dbReference type="Proteomes" id="UP000239772">
    <property type="component" value="Unassembled WGS sequence"/>
</dbReference>
<protein>
    <submittedName>
        <fullName evidence="2">2-deoxy-D-gluconate 3-dehydrogenase</fullName>
    </submittedName>
</protein>
<organism evidence="2 3">
    <name type="scientific">Alsobacter soli</name>
    <dbReference type="NCBI Taxonomy" id="2109933"/>
    <lineage>
        <taxon>Bacteria</taxon>
        <taxon>Pseudomonadati</taxon>
        <taxon>Pseudomonadota</taxon>
        <taxon>Alphaproteobacteria</taxon>
        <taxon>Hyphomicrobiales</taxon>
        <taxon>Alsobacteraceae</taxon>
        <taxon>Alsobacter</taxon>
    </lineage>
</organism>
<comment type="caution">
    <text evidence="2">The sequence shown here is derived from an EMBL/GenBank/DDBJ whole genome shotgun (WGS) entry which is preliminary data.</text>
</comment>
<dbReference type="EMBL" id="PVZS01000035">
    <property type="protein sequence ID" value="PSC02899.1"/>
    <property type="molecule type" value="Genomic_DNA"/>
</dbReference>
<dbReference type="SUPFAM" id="SSF51735">
    <property type="entry name" value="NAD(P)-binding Rossmann-fold domains"/>
    <property type="match status" value="1"/>
</dbReference>
<dbReference type="Pfam" id="PF13561">
    <property type="entry name" value="adh_short_C2"/>
    <property type="match status" value="1"/>
</dbReference>
<name>A0A2T1HMV3_9HYPH</name>
<dbReference type="InterPro" id="IPR036291">
    <property type="entry name" value="NAD(P)-bd_dom_sf"/>
</dbReference>
<dbReference type="GO" id="GO:0030497">
    <property type="term" value="P:fatty acid elongation"/>
    <property type="evidence" value="ECO:0007669"/>
    <property type="project" value="TreeGrafter"/>
</dbReference>
<dbReference type="InterPro" id="IPR002347">
    <property type="entry name" value="SDR_fam"/>
</dbReference>
<dbReference type="PRINTS" id="PR00081">
    <property type="entry name" value="GDHRDH"/>
</dbReference>
<dbReference type="AlphaFoldDB" id="A0A2T1HMV3"/>
<evidence type="ECO:0000313" key="3">
    <source>
        <dbReference type="Proteomes" id="UP000239772"/>
    </source>
</evidence>
<dbReference type="RefSeq" id="WP_106339916.1">
    <property type="nucleotide sequence ID" value="NZ_PVZS01000035.1"/>
</dbReference>
<dbReference type="PANTHER" id="PTHR42760">
    <property type="entry name" value="SHORT-CHAIN DEHYDROGENASES/REDUCTASES FAMILY MEMBER"/>
    <property type="match status" value="1"/>
</dbReference>
<dbReference type="PRINTS" id="PR00080">
    <property type="entry name" value="SDRFAMILY"/>
</dbReference>
<dbReference type="OrthoDB" id="286404at2"/>
<reference evidence="3" key="1">
    <citation type="submission" date="2018-03" db="EMBL/GenBank/DDBJ databases">
        <authorList>
            <person name="Sun L."/>
            <person name="Liu H."/>
            <person name="Chen W."/>
            <person name="Huang K."/>
            <person name="Liu W."/>
            <person name="Gao X."/>
        </authorList>
    </citation>
    <scope>NUCLEOTIDE SEQUENCE [LARGE SCALE GENOMIC DNA]</scope>
    <source>
        <strain evidence="3">SH9</strain>
    </source>
</reference>
<proteinExistence type="inferred from homology"/>
<dbReference type="CDD" id="cd05233">
    <property type="entry name" value="SDR_c"/>
    <property type="match status" value="1"/>
</dbReference>
<dbReference type="PROSITE" id="PS00061">
    <property type="entry name" value="ADH_SHORT"/>
    <property type="match status" value="1"/>
</dbReference>
<dbReference type="InterPro" id="IPR020904">
    <property type="entry name" value="Sc_DH/Rdtase_CS"/>
</dbReference>
<evidence type="ECO:0000256" key="1">
    <source>
        <dbReference type="ARBA" id="ARBA00006484"/>
    </source>
</evidence>
<dbReference type="Gene3D" id="3.40.50.720">
    <property type="entry name" value="NAD(P)-binding Rossmann-like Domain"/>
    <property type="match status" value="1"/>
</dbReference>
<dbReference type="PANTHER" id="PTHR42760:SF135">
    <property type="entry name" value="BLL7886 PROTEIN"/>
    <property type="match status" value="1"/>
</dbReference>
<dbReference type="FunFam" id="3.40.50.720:FF:000084">
    <property type="entry name" value="Short-chain dehydrogenase reductase"/>
    <property type="match status" value="1"/>
</dbReference>
<comment type="similarity">
    <text evidence="1">Belongs to the short-chain dehydrogenases/reductases (SDR) family.</text>
</comment>
<sequence length="257" mass="26953">MDLGALIAGRHLLVTGASGGLGEHFARLFARHGAVVTVAARRKERLDRLVDELRAAGAAQARAIALDVADEGSVARVFPELEAAGAPPLDVLVNNAGVADTRLAMDVGAAEFDRILDTNLRGAWLLSVEAARAWRAAKRPGAIVNVASILGLRPGTGVAPYSISKAGLIQMTKSLALEWARFGIRVNALCPGYIGTDINAEYFATDAGKRMIDRIPMRRLGRPEDLDAAVLLLASDASGWMTGSALAVDGGHLVSSL</sequence>
<keyword evidence="3" id="KW-1185">Reference proteome</keyword>
<dbReference type="NCBIfam" id="NF005559">
    <property type="entry name" value="PRK07231.1"/>
    <property type="match status" value="1"/>
</dbReference>